<dbReference type="Pfam" id="PF13280">
    <property type="entry name" value="WYL"/>
    <property type="match status" value="1"/>
</dbReference>
<organism evidence="5 6">
    <name type="scientific">Gordonibacter pamelaeae</name>
    <dbReference type="NCBI Taxonomy" id="471189"/>
    <lineage>
        <taxon>Bacteria</taxon>
        <taxon>Bacillati</taxon>
        <taxon>Actinomycetota</taxon>
        <taxon>Coriobacteriia</taxon>
        <taxon>Eggerthellales</taxon>
        <taxon>Eggerthellaceae</taxon>
        <taxon>Gordonibacter</taxon>
    </lineage>
</organism>
<dbReference type="PROSITE" id="PS52050">
    <property type="entry name" value="WYL"/>
    <property type="match status" value="1"/>
</dbReference>
<evidence type="ECO:0000313" key="6">
    <source>
        <dbReference type="Proteomes" id="UP000254000"/>
    </source>
</evidence>
<keyword evidence="2" id="KW-0238">DNA-binding</keyword>
<reference evidence="5 6" key="1">
    <citation type="journal article" date="2018" name="Elife">
        <title>Discovery and characterization of a prevalent human gut bacterial enzyme sufficient for the inactivation of a family of plant toxins.</title>
        <authorList>
            <person name="Koppel N."/>
            <person name="Bisanz J.E."/>
            <person name="Pandelia M.E."/>
            <person name="Turnbaugh P.J."/>
            <person name="Balskus E.P."/>
        </authorList>
    </citation>
    <scope>NUCLEOTIDE SEQUENCE [LARGE SCALE GENOMIC DNA]</scope>
    <source>
        <strain evidence="5 6">3C</strain>
    </source>
</reference>
<evidence type="ECO:0000313" key="5">
    <source>
        <dbReference type="EMBL" id="RDB64992.1"/>
    </source>
</evidence>
<dbReference type="AlphaFoldDB" id="A0A369M0Q2"/>
<dbReference type="SUPFAM" id="SSF46785">
    <property type="entry name" value="Winged helix' DNA-binding domain"/>
    <property type="match status" value="1"/>
</dbReference>
<dbReference type="InterPro" id="IPR051534">
    <property type="entry name" value="CBASS_pafABC_assoc_protein"/>
</dbReference>
<feature type="domain" description="HTH deoR-type" evidence="4">
    <location>
        <begin position="2"/>
        <end position="60"/>
    </location>
</feature>
<dbReference type="InterPro" id="IPR036390">
    <property type="entry name" value="WH_DNA-bd_sf"/>
</dbReference>
<accession>A0A369M0Q2</accession>
<dbReference type="RefSeq" id="WP_114569053.1">
    <property type="nucleotide sequence ID" value="NZ_CABMMS010000005.1"/>
</dbReference>
<dbReference type="Gene3D" id="1.10.10.10">
    <property type="entry name" value="Winged helix-like DNA-binding domain superfamily/Winged helix DNA-binding domain"/>
    <property type="match status" value="1"/>
</dbReference>
<keyword evidence="1" id="KW-0805">Transcription regulation</keyword>
<dbReference type="GeneID" id="78359980"/>
<evidence type="ECO:0000256" key="2">
    <source>
        <dbReference type="ARBA" id="ARBA00023125"/>
    </source>
</evidence>
<sequence length="314" mass="35414">MQPQRLFEIVYLLMDRGTSTTAELAARLEVSERTVRRDVDALSAAGVPVYMTRGKGGGVHLMDGYVLDRSVLSEREQSDIMAALSALNRTGASGEASDETAARLGRLFQRENVDWLDMDFSFWGAPPNYRAAFDAIRNATIGRHPLSFAYFDAAGNRTERTVEPAQLVFKESSWYVRAWCREREAWRTFKLFRIDWETISVAPDTFEARPMPAFDEGGHMRGTDRLVMRFAPEAESRVREEFAPETIEREADGSWRVTLACDIGERTRSYLLSFGPLLEVLEPADVRAWLRKQGEAVARRYAEDEPDADPGAGA</sequence>
<dbReference type="PROSITE" id="PS00894">
    <property type="entry name" value="HTH_DEOR_1"/>
    <property type="match status" value="1"/>
</dbReference>
<name>A0A369M0Q2_9ACTN</name>
<dbReference type="GO" id="GO:0003677">
    <property type="term" value="F:DNA binding"/>
    <property type="evidence" value="ECO:0007669"/>
    <property type="project" value="UniProtKB-KW"/>
</dbReference>
<dbReference type="Proteomes" id="UP000254000">
    <property type="component" value="Unassembled WGS sequence"/>
</dbReference>
<dbReference type="InterPro" id="IPR013196">
    <property type="entry name" value="HTH_11"/>
</dbReference>
<dbReference type="GO" id="GO:0003700">
    <property type="term" value="F:DNA-binding transcription factor activity"/>
    <property type="evidence" value="ECO:0007669"/>
    <property type="project" value="InterPro"/>
</dbReference>
<keyword evidence="3" id="KW-0804">Transcription</keyword>
<protein>
    <submittedName>
        <fullName evidence="5">YafY family transcriptional regulator</fullName>
    </submittedName>
</protein>
<dbReference type="SMART" id="SM00420">
    <property type="entry name" value="HTH_DEOR"/>
    <property type="match status" value="1"/>
</dbReference>
<dbReference type="InterPro" id="IPR028349">
    <property type="entry name" value="PafC-like"/>
</dbReference>
<dbReference type="InterPro" id="IPR036388">
    <property type="entry name" value="WH-like_DNA-bd_sf"/>
</dbReference>
<dbReference type="InterPro" id="IPR026881">
    <property type="entry name" value="WYL_dom"/>
</dbReference>
<dbReference type="PANTHER" id="PTHR34580:SF1">
    <property type="entry name" value="PROTEIN PAFC"/>
    <property type="match status" value="1"/>
</dbReference>
<dbReference type="OrthoDB" id="3171994at2"/>
<gene>
    <name evidence="5" type="ORF">C1877_09780</name>
</gene>
<evidence type="ECO:0000256" key="3">
    <source>
        <dbReference type="ARBA" id="ARBA00023163"/>
    </source>
</evidence>
<dbReference type="PANTHER" id="PTHR34580">
    <property type="match status" value="1"/>
</dbReference>
<comment type="caution">
    <text evidence="5">The sequence shown here is derived from an EMBL/GenBank/DDBJ whole genome shotgun (WGS) entry which is preliminary data.</text>
</comment>
<dbReference type="InterPro" id="IPR001034">
    <property type="entry name" value="DeoR_HTH"/>
</dbReference>
<dbReference type="PROSITE" id="PS51000">
    <property type="entry name" value="HTH_DEOR_2"/>
    <property type="match status" value="1"/>
</dbReference>
<keyword evidence="6" id="KW-1185">Reference proteome</keyword>
<dbReference type="Pfam" id="PF25583">
    <property type="entry name" value="WCX"/>
    <property type="match status" value="1"/>
</dbReference>
<dbReference type="EMBL" id="PPTS01000005">
    <property type="protein sequence ID" value="RDB64992.1"/>
    <property type="molecule type" value="Genomic_DNA"/>
</dbReference>
<evidence type="ECO:0000256" key="1">
    <source>
        <dbReference type="ARBA" id="ARBA00023015"/>
    </source>
</evidence>
<dbReference type="InterPro" id="IPR057727">
    <property type="entry name" value="WCX_dom"/>
</dbReference>
<dbReference type="Pfam" id="PF08279">
    <property type="entry name" value="HTH_11"/>
    <property type="match status" value="1"/>
</dbReference>
<proteinExistence type="predicted"/>
<dbReference type="InterPro" id="IPR018356">
    <property type="entry name" value="Tscrpt_reg_HTH_DeoR_CS"/>
</dbReference>
<dbReference type="PIRSF" id="PIRSF016838">
    <property type="entry name" value="PafC"/>
    <property type="match status" value="1"/>
</dbReference>
<evidence type="ECO:0000259" key="4">
    <source>
        <dbReference type="PROSITE" id="PS51000"/>
    </source>
</evidence>